<keyword evidence="6" id="KW-0539">Nucleus</keyword>
<evidence type="ECO:0000256" key="7">
    <source>
        <dbReference type="PROSITE-ProRule" id="PRU00042"/>
    </source>
</evidence>
<evidence type="ECO:0000256" key="5">
    <source>
        <dbReference type="ARBA" id="ARBA00022833"/>
    </source>
</evidence>
<dbReference type="InterPro" id="IPR036236">
    <property type="entry name" value="Znf_C2H2_sf"/>
</dbReference>
<dbReference type="PANTHER" id="PTHR45718:SF4">
    <property type="entry name" value="TRANSCRIPTIONAL ACTIVATOR CUBITUS INTERRUPTUS"/>
    <property type="match status" value="1"/>
</dbReference>
<name>A0ABR1CW19_NECAM</name>
<feature type="region of interest" description="Disordered" evidence="8">
    <location>
        <begin position="436"/>
        <end position="536"/>
    </location>
</feature>
<reference evidence="10 11" key="1">
    <citation type="submission" date="2023-08" db="EMBL/GenBank/DDBJ databases">
        <title>A Necator americanus chromosomal reference genome.</title>
        <authorList>
            <person name="Ilik V."/>
            <person name="Petrzelkova K.J."/>
            <person name="Pardy F."/>
            <person name="Fuh T."/>
            <person name="Niatou-Singa F.S."/>
            <person name="Gouil Q."/>
            <person name="Baker L."/>
            <person name="Ritchie M.E."/>
            <person name="Jex A.R."/>
            <person name="Gazzola D."/>
            <person name="Li H."/>
            <person name="Toshio Fujiwara R."/>
            <person name="Zhan B."/>
            <person name="Aroian R.V."/>
            <person name="Pafco B."/>
            <person name="Schwarz E.M."/>
        </authorList>
    </citation>
    <scope>NUCLEOTIDE SEQUENCE [LARGE SCALE GENOMIC DNA]</scope>
    <source>
        <strain evidence="10 11">Aroian</strain>
        <tissue evidence="10">Whole animal</tissue>
    </source>
</reference>
<feature type="compositionally biased region" description="Basic and acidic residues" evidence="8">
    <location>
        <begin position="632"/>
        <end position="642"/>
    </location>
</feature>
<evidence type="ECO:0000256" key="1">
    <source>
        <dbReference type="ARBA" id="ARBA00004123"/>
    </source>
</evidence>
<dbReference type="Gene3D" id="3.30.160.60">
    <property type="entry name" value="Classic Zinc Finger"/>
    <property type="match status" value="5"/>
</dbReference>
<dbReference type="PANTHER" id="PTHR45718">
    <property type="entry name" value="TRANSCRIPTIONAL ACTIVATOR CUBITUS INTERRUPTUS"/>
    <property type="match status" value="1"/>
</dbReference>
<keyword evidence="11" id="KW-1185">Reference proteome</keyword>
<feature type="domain" description="C2H2-type" evidence="9">
    <location>
        <begin position="368"/>
        <end position="398"/>
    </location>
</feature>
<feature type="compositionally biased region" description="Polar residues" evidence="8">
    <location>
        <begin position="475"/>
        <end position="484"/>
    </location>
</feature>
<feature type="domain" description="C2H2-type" evidence="9">
    <location>
        <begin position="275"/>
        <end position="306"/>
    </location>
</feature>
<keyword evidence="3" id="KW-0677">Repeat</keyword>
<accession>A0ABR1CW19</accession>
<keyword evidence="2" id="KW-0479">Metal-binding</keyword>
<dbReference type="EMBL" id="JAVFWL010000003">
    <property type="protein sequence ID" value="KAK6742240.1"/>
    <property type="molecule type" value="Genomic_DNA"/>
</dbReference>
<dbReference type="Pfam" id="PF23561">
    <property type="entry name" value="zf-C2H2_15"/>
    <property type="match status" value="1"/>
</dbReference>
<dbReference type="Pfam" id="PF00096">
    <property type="entry name" value="zf-C2H2"/>
    <property type="match status" value="3"/>
</dbReference>
<comment type="caution">
    <text evidence="10">The sequence shown here is derived from an EMBL/GenBank/DDBJ whole genome shotgun (WGS) entry which is preliminary data.</text>
</comment>
<feature type="domain" description="C2H2-type" evidence="9">
    <location>
        <begin position="307"/>
        <end position="336"/>
    </location>
</feature>
<sequence>MPEVLGFTATGRVAWFYRGTCVPVNYVSAYLPIDENIRISEMFRNFAFKTVADASADTARLFILPQRRPLGMQLPSLHPGTQNVMASISGPLQPTVVSCNAIAGTSRASSEAPCSAQVQDMTKLIPNPCNSKNENSSTSSSTQCTRTSSGSSVGLPPFMVRMDSQCMCRGTIRSTGNPPRYYPSGKKIGRPPGTYKRVDLGSSLGSSSSKIKGTTFNDVLRKEVEETNVSNEVVDVETLTEEKCEWGSCQLIFSTQKALVDHVAECHVNISNRDWVCRWRACDRTEPFRALYMLVVHVRKHTGEKPNECTHPGCNKSYSRLENLKTHMRTHTGEKPYACEIPGCPKAFSNASDRAKHQNRTHSNLKPYVCSIAQCGKSYTDPSSLRKHIKTVHGDEAYERAKKNRPHNTGGRRKKISPIMRSTPLNILQLAAIQQQMSQTDKTKEFGMDTETASSEEQDHIEEESNVNETSTTSPCSEDFNSVNSGGGDDRDRTLSQGSVVSGSGSASVAAPSPAGSSSSCHSGGTGASSASSSSQQHSKGFFIDQILSDVSKATSLADQKRLFHAAFAHPDFRWEMLSNYNLPNIDALISSVREKVQPLMLDRFYTPSPESNVDSDFLPGSLAKKASLRGEPWKKHEKKDMWSTGTISDNTTLSSSSPTNTATYDDDDDLVDDPAPSGTFDDLSCPDSQGGVAVATRHSYHLSGRFSCIREKYKLGMLDMEQFSDEDAVLLSDATYGAETEQLDCAATEESIAPETGLANSSLGMLMTGRCSMILSDANNLEPSALNPDYGHYSQTDMNDEYVPRISPPLVPHFEQSFMPMEHLSETDNTSPVSALVLSTHPRSEQEYSRRHMQALQNIADEGLLLSEPLPPSERLLYRPGMDILNAGILVQAHGHCEPVWYTQGEQYHIFSEAEAIRSAEETAEVFTTDLVESECGTTVLPDDFDGVRDIPDFHLDRDNFIRDYLDEEALSLSMKNLNVVCRDHNPQSPTEN</sequence>
<feature type="compositionally biased region" description="Low complexity" evidence="8">
    <location>
        <begin position="496"/>
        <end position="536"/>
    </location>
</feature>
<evidence type="ECO:0000256" key="4">
    <source>
        <dbReference type="ARBA" id="ARBA00022771"/>
    </source>
</evidence>
<evidence type="ECO:0000256" key="8">
    <source>
        <dbReference type="SAM" id="MobiDB-lite"/>
    </source>
</evidence>
<evidence type="ECO:0000313" key="10">
    <source>
        <dbReference type="EMBL" id="KAK6742240.1"/>
    </source>
</evidence>
<feature type="region of interest" description="Disordered" evidence="8">
    <location>
        <begin position="125"/>
        <end position="156"/>
    </location>
</feature>
<dbReference type="SUPFAM" id="SSF57667">
    <property type="entry name" value="beta-beta-alpha zinc fingers"/>
    <property type="match status" value="3"/>
</dbReference>
<evidence type="ECO:0000259" key="9">
    <source>
        <dbReference type="PROSITE" id="PS50157"/>
    </source>
</evidence>
<evidence type="ECO:0000256" key="6">
    <source>
        <dbReference type="ARBA" id="ARBA00023242"/>
    </source>
</evidence>
<proteinExistence type="predicted"/>
<evidence type="ECO:0000256" key="2">
    <source>
        <dbReference type="ARBA" id="ARBA00022723"/>
    </source>
</evidence>
<dbReference type="Proteomes" id="UP001303046">
    <property type="component" value="Unassembled WGS sequence"/>
</dbReference>
<keyword evidence="5" id="KW-0862">Zinc</keyword>
<evidence type="ECO:0000256" key="3">
    <source>
        <dbReference type="ARBA" id="ARBA00022737"/>
    </source>
</evidence>
<organism evidence="10 11">
    <name type="scientific">Necator americanus</name>
    <name type="common">Human hookworm</name>
    <dbReference type="NCBI Taxonomy" id="51031"/>
    <lineage>
        <taxon>Eukaryota</taxon>
        <taxon>Metazoa</taxon>
        <taxon>Ecdysozoa</taxon>
        <taxon>Nematoda</taxon>
        <taxon>Chromadorea</taxon>
        <taxon>Rhabditida</taxon>
        <taxon>Rhabditina</taxon>
        <taxon>Rhabditomorpha</taxon>
        <taxon>Strongyloidea</taxon>
        <taxon>Ancylostomatidae</taxon>
        <taxon>Bunostominae</taxon>
        <taxon>Necator</taxon>
    </lineage>
</organism>
<comment type="subcellular location">
    <subcellularLocation>
        <location evidence="1">Nucleus</location>
    </subcellularLocation>
</comment>
<protein>
    <recommendedName>
        <fullName evidence="9">C2H2-type domain-containing protein</fullName>
    </recommendedName>
</protein>
<feature type="compositionally biased region" description="Basic residues" evidence="8">
    <location>
        <begin position="402"/>
        <end position="416"/>
    </location>
</feature>
<feature type="region of interest" description="Disordered" evidence="8">
    <location>
        <begin position="397"/>
        <end position="419"/>
    </location>
</feature>
<gene>
    <name evidence="10" type="primary">Necator_chrIII.g10621</name>
    <name evidence="10" type="ORF">RB195_009856</name>
</gene>
<evidence type="ECO:0000313" key="11">
    <source>
        <dbReference type="Proteomes" id="UP001303046"/>
    </source>
</evidence>
<keyword evidence="4 7" id="KW-0863">Zinc-finger</keyword>
<feature type="domain" description="C2H2-type" evidence="9">
    <location>
        <begin position="337"/>
        <end position="367"/>
    </location>
</feature>
<dbReference type="PROSITE" id="PS00028">
    <property type="entry name" value="ZINC_FINGER_C2H2_1"/>
    <property type="match status" value="4"/>
</dbReference>
<dbReference type="InterPro" id="IPR013087">
    <property type="entry name" value="Znf_C2H2_type"/>
</dbReference>
<feature type="compositionally biased region" description="Low complexity" evidence="8">
    <location>
        <begin position="136"/>
        <end position="152"/>
    </location>
</feature>
<dbReference type="PROSITE" id="PS50157">
    <property type="entry name" value="ZINC_FINGER_C2H2_2"/>
    <property type="match status" value="4"/>
</dbReference>
<dbReference type="InterPro" id="IPR056436">
    <property type="entry name" value="Znf-C2H2_ZIC1-5/GLI1-3-like"/>
</dbReference>
<feature type="compositionally biased region" description="Low complexity" evidence="8">
    <location>
        <begin position="647"/>
        <end position="664"/>
    </location>
</feature>
<dbReference type="InterPro" id="IPR043359">
    <property type="entry name" value="GLI-like"/>
</dbReference>
<feature type="region of interest" description="Disordered" evidence="8">
    <location>
        <begin position="629"/>
        <end position="687"/>
    </location>
</feature>
<dbReference type="SMART" id="SM00355">
    <property type="entry name" value="ZnF_C2H2"/>
    <property type="match status" value="5"/>
</dbReference>
<feature type="compositionally biased region" description="Acidic residues" evidence="8">
    <location>
        <begin position="454"/>
        <end position="466"/>
    </location>
</feature>